<dbReference type="Pfam" id="PF04235">
    <property type="entry name" value="DUF418"/>
    <property type="match status" value="1"/>
</dbReference>
<name>A0ABY2M116_9LEPT</name>
<comment type="caution">
    <text evidence="3">The sequence shown here is derived from an EMBL/GenBank/DDBJ whole genome shotgun (WGS) entry which is preliminary data.</text>
</comment>
<proteinExistence type="predicted"/>
<evidence type="ECO:0000256" key="1">
    <source>
        <dbReference type="SAM" id="Phobius"/>
    </source>
</evidence>
<feature type="transmembrane region" description="Helical" evidence="1">
    <location>
        <begin position="188"/>
        <end position="210"/>
    </location>
</feature>
<evidence type="ECO:0000259" key="2">
    <source>
        <dbReference type="Pfam" id="PF04235"/>
    </source>
</evidence>
<feature type="transmembrane region" description="Helical" evidence="1">
    <location>
        <begin position="49"/>
        <end position="74"/>
    </location>
</feature>
<protein>
    <submittedName>
        <fullName evidence="3">DUF418 domain-containing protein</fullName>
    </submittedName>
</protein>
<keyword evidence="4" id="KW-1185">Reference proteome</keyword>
<feature type="domain" description="DUF418" evidence="2">
    <location>
        <begin position="211"/>
        <end position="368"/>
    </location>
</feature>
<dbReference type="InterPro" id="IPR007349">
    <property type="entry name" value="DUF418"/>
</dbReference>
<feature type="transmembrane region" description="Helical" evidence="1">
    <location>
        <begin position="301"/>
        <end position="323"/>
    </location>
</feature>
<feature type="transmembrane region" description="Helical" evidence="1">
    <location>
        <begin position="12"/>
        <end position="29"/>
    </location>
</feature>
<keyword evidence="1" id="KW-1133">Transmembrane helix</keyword>
<dbReference type="EMBL" id="RQFU01000023">
    <property type="protein sequence ID" value="TGL17461.1"/>
    <property type="molecule type" value="Genomic_DNA"/>
</dbReference>
<accession>A0ABY2M116</accession>
<reference evidence="4" key="1">
    <citation type="journal article" date="2019" name="PLoS Negl. Trop. Dis.">
        <title>Revisiting the worldwide diversity of Leptospira species in the environment.</title>
        <authorList>
            <person name="Vincent A.T."/>
            <person name="Schiettekatte O."/>
            <person name="Bourhy P."/>
            <person name="Veyrier F.J."/>
            <person name="Picardeau M."/>
        </authorList>
    </citation>
    <scope>NUCLEOTIDE SEQUENCE [LARGE SCALE GENOMIC DNA]</scope>
    <source>
        <strain evidence="4">201800272</strain>
    </source>
</reference>
<dbReference type="InterPro" id="IPR052529">
    <property type="entry name" value="Bact_Transport_Assoc"/>
</dbReference>
<dbReference type="PANTHER" id="PTHR30590">
    <property type="entry name" value="INNER MEMBRANE PROTEIN"/>
    <property type="match status" value="1"/>
</dbReference>
<sequence>MNRVKILDVLRGFSLFGLLLVHLPIFGISDFLVSDQFNPNMSLLHNTAFFLYYVFCDGRFFPIFAFLFGYGFAIQLVGKVGTNPNIFLRRLFGLALIGLVHNVLFFNGDILFSYACIGLLFFFLRKSSDNSLIFMMTIAMICTMITYYFFGDYKPTGLEIQNQINSLKKVNELNFLDSVVSRMNSASMVFGFILLFNWPISIAMFCLGFLLGRKNFFQSENPFSQIPSWLIVVSFIITITSALALTLYNVFGFSKAILMGLFGVTAPLLSFIYIFLIQRYFSVYPNLLMFCYLSKVGRMSLTIYLFESIFMGILFQAWGFSLFDKFDLYTIMSFSIPMFFFFIVFAEVWFHFFEIGPFEWLLRMVSYLEIPHSDLPKHN</sequence>
<gene>
    <name evidence="3" type="ORF">EHQ46_16455</name>
</gene>
<feature type="transmembrane region" description="Helical" evidence="1">
    <location>
        <begin position="132"/>
        <end position="150"/>
    </location>
</feature>
<keyword evidence="1" id="KW-0812">Transmembrane</keyword>
<feature type="transmembrane region" description="Helical" evidence="1">
    <location>
        <begin position="230"/>
        <end position="251"/>
    </location>
</feature>
<feature type="transmembrane region" description="Helical" evidence="1">
    <location>
        <begin position="86"/>
        <end position="104"/>
    </location>
</feature>
<evidence type="ECO:0000313" key="4">
    <source>
        <dbReference type="Proteomes" id="UP000298200"/>
    </source>
</evidence>
<dbReference type="RefSeq" id="WP_135637158.1">
    <property type="nucleotide sequence ID" value="NZ_RQFU01000023.1"/>
</dbReference>
<feature type="transmembrane region" description="Helical" evidence="1">
    <location>
        <begin position="257"/>
        <end position="281"/>
    </location>
</feature>
<dbReference type="Proteomes" id="UP000298200">
    <property type="component" value="Unassembled WGS sequence"/>
</dbReference>
<evidence type="ECO:0000313" key="3">
    <source>
        <dbReference type="EMBL" id="TGL17461.1"/>
    </source>
</evidence>
<feature type="transmembrane region" description="Helical" evidence="1">
    <location>
        <begin position="329"/>
        <end position="353"/>
    </location>
</feature>
<organism evidence="3 4">
    <name type="scientific">Leptospira yanagawae</name>
    <dbReference type="NCBI Taxonomy" id="293069"/>
    <lineage>
        <taxon>Bacteria</taxon>
        <taxon>Pseudomonadati</taxon>
        <taxon>Spirochaetota</taxon>
        <taxon>Spirochaetia</taxon>
        <taxon>Leptospirales</taxon>
        <taxon>Leptospiraceae</taxon>
        <taxon>Leptospira</taxon>
    </lineage>
</organism>
<dbReference type="PANTHER" id="PTHR30590:SF2">
    <property type="entry name" value="INNER MEMBRANE PROTEIN"/>
    <property type="match status" value="1"/>
</dbReference>
<keyword evidence="1" id="KW-0472">Membrane</keyword>